<evidence type="ECO:0000313" key="2">
    <source>
        <dbReference type="Proteomes" id="UP000287033"/>
    </source>
</evidence>
<protein>
    <submittedName>
        <fullName evidence="1">Uncharacterized protein</fullName>
    </submittedName>
</protein>
<comment type="caution">
    <text evidence="1">The sequence shown here is derived from an EMBL/GenBank/DDBJ whole genome shotgun (WGS) entry which is preliminary data.</text>
</comment>
<dbReference type="Proteomes" id="UP000287033">
    <property type="component" value="Unassembled WGS sequence"/>
</dbReference>
<evidence type="ECO:0000313" key="1">
    <source>
        <dbReference type="EMBL" id="GCC48275.1"/>
    </source>
</evidence>
<dbReference type="EMBL" id="BEZZ01232027">
    <property type="protein sequence ID" value="GCC48275.1"/>
    <property type="molecule type" value="Genomic_DNA"/>
</dbReference>
<sequence length="41" mass="4391">LAALKEKEAACAAFGEIARKYPRASGGVKAAVDREQKRVKC</sequence>
<feature type="non-terminal residue" evidence="1">
    <location>
        <position position="1"/>
    </location>
</feature>
<organism evidence="1 2">
    <name type="scientific">Chiloscyllium punctatum</name>
    <name type="common">Brownbanded bambooshark</name>
    <name type="synonym">Hemiscyllium punctatum</name>
    <dbReference type="NCBI Taxonomy" id="137246"/>
    <lineage>
        <taxon>Eukaryota</taxon>
        <taxon>Metazoa</taxon>
        <taxon>Chordata</taxon>
        <taxon>Craniata</taxon>
        <taxon>Vertebrata</taxon>
        <taxon>Chondrichthyes</taxon>
        <taxon>Elasmobranchii</taxon>
        <taxon>Galeomorphii</taxon>
        <taxon>Galeoidea</taxon>
        <taxon>Orectolobiformes</taxon>
        <taxon>Hemiscylliidae</taxon>
        <taxon>Chiloscyllium</taxon>
    </lineage>
</organism>
<dbReference type="AlphaFoldDB" id="A0A401U064"/>
<name>A0A401U064_CHIPU</name>
<reference evidence="1 2" key="1">
    <citation type="journal article" date="2018" name="Nat. Ecol. Evol.">
        <title>Shark genomes provide insights into elasmobranch evolution and the origin of vertebrates.</title>
        <authorList>
            <person name="Hara Y"/>
            <person name="Yamaguchi K"/>
            <person name="Onimaru K"/>
            <person name="Kadota M"/>
            <person name="Koyanagi M"/>
            <person name="Keeley SD"/>
            <person name="Tatsumi K"/>
            <person name="Tanaka K"/>
            <person name="Motone F"/>
            <person name="Kageyama Y"/>
            <person name="Nozu R"/>
            <person name="Adachi N"/>
            <person name="Nishimura O"/>
            <person name="Nakagawa R"/>
            <person name="Tanegashima C"/>
            <person name="Kiyatake I"/>
            <person name="Matsumoto R"/>
            <person name="Murakumo K"/>
            <person name="Nishida K"/>
            <person name="Terakita A"/>
            <person name="Kuratani S"/>
            <person name="Sato K"/>
            <person name="Hyodo S Kuraku.S."/>
        </authorList>
    </citation>
    <scope>NUCLEOTIDE SEQUENCE [LARGE SCALE GENOMIC DNA]</scope>
</reference>
<gene>
    <name evidence="1" type="ORF">chiPu_0032273</name>
</gene>
<keyword evidence="2" id="KW-1185">Reference proteome</keyword>
<accession>A0A401U064</accession>
<proteinExistence type="predicted"/>